<dbReference type="InterPro" id="IPR003423">
    <property type="entry name" value="OMP_efflux"/>
</dbReference>
<organism evidence="5 6">
    <name type="scientific">Candidatus Macondimonas diazotrophica</name>
    <dbReference type="NCBI Taxonomy" id="2305248"/>
    <lineage>
        <taxon>Bacteria</taxon>
        <taxon>Pseudomonadati</taxon>
        <taxon>Pseudomonadota</taxon>
        <taxon>Gammaproteobacteria</taxon>
        <taxon>Chromatiales</taxon>
        <taxon>Ectothiorhodospiraceae</taxon>
        <taxon>Candidatus Macondimonas</taxon>
    </lineage>
</organism>
<keyword evidence="2" id="KW-0449">Lipoprotein</keyword>
<dbReference type="PANTHER" id="PTHR30203">
    <property type="entry name" value="OUTER MEMBRANE CATION EFFLUX PROTEIN"/>
    <property type="match status" value="1"/>
</dbReference>
<dbReference type="PANTHER" id="PTHR30203:SF33">
    <property type="entry name" value="BLR4455 PROTEIN"/>
    <property type="match status" value="1"/>
</dbReference>
<keyword evidence="2" id="KW-1134">Transmembrane beta strand</keyword>
<evidence type="ECO:0000313" key="6">
    <source>
        <dbReference type="Proteomes" id="UP000297890"/>
    </source>
</evidence>
<dbReference type="GO" id="GO:0009279">
    <property type="term" value="C:cell outer membrane"/>
    <property type="evidence" value="ECO:0007669"/>
    <property type="project" value="UniProtKB-SubCell"/>
</dbReference>
<dbReference type="OrthoDB" id="9770517at2"/>
<evidence type="ECO:0000256" key="2">
    <source>
        <dbReference type="RuleBase" id="RU362097"/>
    </source>
</evidence>
<feature type="region of interest" description="Disordered" evidence="4">
    <location>
        <begin position="509"/>
        <end position="530"/>
    </location>
</feature>
<proteinExistence type="inferred from homology"/>
<evidence type="ECO:0000256" key="3">
    <source>
        <dbReference type="SAM" id="Coils"/>
    </source>
</evidence>
<keyword evidence="6" id="KW-1185">Reference proteome</keyword>
<feature type="coiled-coil region" evidence="3">
    <location>
        <begin position="266"/>
        <end position="293"/>
    </location>
</feature>
<accession>A0A4Z0F9V4</accession>
<evidence type="ECO:0000256" key="4">
    <source>
        <dbReference type="SAM" id="MobiDB-lite"/>
    </source>
</evidence>
<name>A0A4Z0F9V4_9GAMM</name>
<keyword evidence="3" id="KW-0175">Coiled coil</keyword>
<reference evidence="5 6" key="1">
    <citation type="journal article" date="2019" name="ISME J.">
        <title>Candidatus Macondimonas diazotrophica, a novel gammaproteobacterial genus dominating crude-oil-contaminated coastal sediments.</title>
        <authorList>
            <person name="Karthikeyan S."/>
            <person name="Konstantinidis K."/>
        </authorList>
    </citation>
    <scope>NUCLEOTIDE SEQUENCE [LARGE SCALE GENOMIC DNA]</scope>
    <source>
        <strain evidence="5 6">KTK01</strain>
    </source>
</reference>
<protein>
    <submittedName>
        <fullName evidence="5">Efflux transporter outer membrane subunit</fullName>
    </submittedName>
</protein>
<keyword evidence="2" id="KW-0564">Palmitate</keyword>
<dbReference type="NCBIfam" id="TIGR01845">
    <property type="entry name" value="outer_NodT"/>
    <property type="match status" value="1"/>
</dbReference>
<dbReference type="GO" id="GO:0015562">
    <property type="term" value="F:efflux transmembrane transporter activity"/>
    <property type="evidence" value="ECO:0007669"/>
    <property type="project" value="InterPro"/>
</dbReference>
<evidence type="ECO:0000313" key="5">
    <source>
        <dbReference type="EMBL" id="TFZ82672.1"/>
    </source>
</evidence>
<dbReference type="Gene3D" id="2.20.200.10">
    <property type="entry name" value="Outer membrane efflux proteins (OEP)"/>
    <property type="match status" value="1"/>
</dbReference>
<keyword evidence="2" id="KW-0812">Transmembrane</keyword>
<dbReference type="PROSITE" id="PS51257">
    <property type="entry name" value="PROKAR_LIPOPROTEIN"/>
    <property type="match status" value="1"/>
</dbReference>
<dbReference type="SUPFAM" id="SSF56954">
    <property type="entry name" value="Outer membrane efflux proteins (OEP)"/>
    <property type="match status" value="1"/>
</dbReference>
<comment type="caution">
    <text evidence="5">The sequence shown here is derived from an EMBL/GenBank/DDBJ whole genome shotgun (WGS) entry which is preliminary data.</text>
</comment>
<dbReference type="Proteomes" id="UP000297890">
    <property type="component" value="Unassembled WGS sequence"/>
</dbReference>
<evidence type="ECO:0000256" key="1">
    <source>
        <dbReference type="ARBA" id="ARBA00007613"/>
    </source>
</evidence>
<comment type="similarity">
    <text evidence="1 2">Belongs to the outer membrane factor (OMF) (TC 1.B.17) family.</text>
</comment>
<dbReference type="AlphaFoldDB" id="A0A4Z0F9V4"/>
<dbReference type="RefSeq" id="WP_135281659.1">
    <property type="nucleotide sequence ID" value="NZ_SRIO01000007.1"/>
</dbReference>
<sequence>MSTLPRLRDHTSADRQLRARLCGGLLICTTLISACTVGPDYARPDIETPAVYKENEGWKRAEPADLLDPGPWWRVYHDDALDALQRELAANNLNIRIAESQFRQAQAVLAASRANLFPTLSASADVNRSQIPDPLTGLNRQPVQLPAQRVGPFGILQVRPPAIQPPTIEFDPRTQHNLSLNSSWEIDLWGRVRRQVEANQANLDASAADLQAMRLSMQAQLARLYFTLRTNDTLQDKLHQGVAAYEQSLKLTENRYQAGVTSRADVLQAKTQLKSAQAQALDLQIQRAQLEHAIAVLLGKAPAQYRFPVAPLTDPVIPVIPPGLPSTLLERRRDIAAAERRVAAASAQIGIAQAAYYPNLTLSASGGYQSSSLGDLISLPNRFWSIGPRMALGIFDGGLRKSQVEQATAILDATADNYRLTVLSAFQEVEDQLIALRVLEAEAATQRETEDLARQSLAVVTNQYKAGLLSYLNVVAAQTVLLDSERTSIALMNQRLDASIALIRAVGGSWSPATESPRSVLGLDNDAATP</sequence>
<gene>
    <name evidence="5" type="ORF">E4680_06815</name>
</gene>
<dbReference type="Pfam" id="PF02321">
    <property type="entry name" value="OEP"/>
    <property type="match status" value="2"/>
</dbReference>
<keyword evidence="2" id="KW-0472">Membrane</keyword>
<dbReference type="EMBL" id="SRIO01000007">
    <property type="protein sequence ID" value="TFZ82672.1"/>
    <property type="molecule type" value="Genomic_DNA"/>
</dbReference>
<dbReference type="Gene3D" id="1.20.1600.10">
    <property type="entry name" value="Outer membrane efflux proteins (OEP)"/>
    <property type="match status" value="1"/>
</dbReference>
<dbReference type="InterPro" id="IPR010131">
    <property type="entry name" value="MdtP/NodT-like"/>
</dbReference>
<comment type="subcellular location">
    <subcellularLocation>
        <location evidence="2">Cell outer membrane</location>
        <topology evidence="2">Lipid-anchor</topology>
    </subcellularLocation>
</comment>